<accession>A0ABP1Q8G0</accession>
<protein>
    <recommendedName>
        <fullName evidence="1">F-box domain-containing protein</fullName>
    </recommendedName>
</protein>
<reference evidence="2 3" key="1">
    <citation type="submission" date="2024-08" db="EMBL/GenBank/DDBJ databases">
        <authorList>
            <person name="Cucini C."/>
            <person name="Frati F."/>
        </authorList>
    </citation>
    <scope>NUCLEOTIDE SEQUENCE [LARGE SCALE GENOMIC DNA]</scope>
</reference>
<dbReference type="SUPFAM" id="SSF81383">
    <property type="entry name" value="F-box domain"/>
    <property type="match status" value="1"/>
</dbReference>
<evidence type="ECO:0000259" key="1">
    <source>
        <dbReference type="Pfam" id="PF00646"/>
    </source>
</evidence>
<dbReference type="Proteomes" id="UP001642540">
    <property type="component" value="Unassembled WGS sequence"/>
</dbReference>
<organism evidence="2 3">
    <name type="scientific">Orchesella dallaii</name>
    <dbReference type="NCBI Taxonomy" id="48710"/>
    <lineage>
        <taxon>Eukaryota</taxon>
        <taxon>Metazoa</taxon>
        <taxon>Ecdysozoa</taxon>
        <taxon>Arthropoda</taxon>
        <taxon>Hexapoda</taxon>
        <taxon>Collembola</taxon>
        <taxon>Entomobryomorpha</taxon>
        <taxon>Entomobryoidea</taxon>
        <taxon>Orchesellidae</taxon>
        <taxon>Orchesellinae</taxon>
        <taxon>Orchesella</taxon>
    </lineage>
</organism>
<comment type="caution">
    <text evidence="2">The sequence shown here is derived from an EMBL/GenBank/DDBJ whole genome shotgun (WGS) entry which is preliminary data.</text>
</comment>
<dbReference type="InterPro" id="IPR036047">
    <property type="entry name" value="F-box-like_dom_sf"/>
</dbReference>
<proteinExistence type="predicted"/>
<dbReference type="Pfam" id="PF00646">
    <property type="entry name" value="F-box"/>
    <property type="match status" value="1"/>
</dbReference>
<dbReference type="InterPro" id="IPR001810">
    <property type="entry name" value="F-box_dom"/>
</dbReference>
<evidence type="ECO:0000313" key="3">
    <source>
        <dbReference type="Proteomes" id="UP001642540"/>
    </source>
</evidence>
<dbReference type="EMBL" id="CAXLJM020000026">
    <property type="protein sequence ID" value="CAL8093459.1"/>
    <property type="molecule type" value="Genomic_DNA"/>
</dbReference>
<feature type="domain" description="F-box" evidence="1">
    <location>
        <begin position="36"/>
        <end position="63"/>
    </location>
</feature>
<dbReference type="InterPro" id="IPR032675">
    <property type="entry name" value="LRR_dom_sf"/>
</dbReference>
<dbReference type="SUPFAM" id="SSF52047">
    <property type="entry name" value="RNI-like"/>
    <property type="match status" value="2"/>
</dbReference>
<dbReference type="Gene3D" id="3.80.10.10">
    <property type="entry name" value="Ribonuclease Inhibitor"/>
    <property type="match status" value="1"/>
</dbReference>
<gene>
    <name evidence="2" type="ORF">ODALV1_LOCUS8507</name>
</gene>
<evidence type="ECO:0000313" key="2">
    <source>
        <dbReference type="EMBL" id="CAL8093459.1"/>
    </source>
</evidence>
<keyword evidence="3" id="KW-1185">Reference proteome</keyword>
<name>A0ABP1Q8G0_9HEXA</name>
<sequence>MEVMEENHDFLKDNREKQQKFMNMESVGTPNPLLLDVVLDKVFELLDLPNLLNCRLVCKLWRDNSGLKTTMKKKSVVSLRGIFLHTSTTKKNICNYFLHDDIIYTRYYFEHISYQNPLVSKVFEVMGSTISILQLHLDLNQLKIDQFRELVYERVPNLEELIIYNLSHEEIYYKQIFSDFPDHSTHPKHLNLKRLELQETRSPIIAFMTEFLGTLPNLHEITLKTDVCSDWTEQAEMWRQNSAIVKSVIDGLYNSESFRTLKVFRCGKLLTHHIQTLLEMGERGMSLESLELHVPPKETEELFTQFLSTQSKSLKELVLFEQRALPFRFKRVPGLPPSKQDFRLVLPDKMEQLELLQFSKNYKAWMVPMKPIEYARQTPKLKTLILLGKDGFGCISDYFGIPSKAICEVNSVVSHDQVSDPKLADMLHQTFPHLTKLCIRYPSPQVLTALWSSCTRIQDLSLYLRDSEDFSYMDDAMTGLDARIIGYYLSTVSKSYGHLKRLKVLGNQQKVTCSIVNLTDLRSLKIFVDHNENDERQVLSDATVEFALSKMHQLRLLELYTLHWTLGVTSCSFFSQMCCERLKKDLELTVIRFSPGDGQDHDAEALDYDNMLDE</sequence>